<name>L1LDA1_THEEQ</name>
<evidence type="ECO:0000256" key="1">
    <source>
        <dbReference type="SAM" id="MobiDB-lite"/>
    </source>
</evidence>
<feature type="region of interest" description="Disordered" evidence="1">
    <location>
        <begin position="313"/>
        <end position="342"/>
    </location>
</feature>
<evidence type="ECO:0000313" key="2">
    <source>
        <dbReference type="EMBL" id="EKX73417.1"/>
    </source>
</evidence>
<protein>
    <submittedName>
        <fullName evidence="2">Uncharacterized protein</fullName>
    </submittedName>
</protein>
<dbReference type="EMBL" id="ACOU01000003">
    <property type="protein sequence ID" value="EKX73417.1"/>
    <property type="molecule type" value="Genomic_DNA"/>
</dbReference>
<dbReference type="AlphaFoldDB" id="L1LDA1"/>
<dbReference type="RefSeq" id="XP_004832869.1">
    <property type="nucleotide sequence ID" value="XM_004832812.1"/>
</dbReference>
<gene>
    <name evidence="2" type="ORF">BEWA_054740</name>
</gene>
<dbReference type="GeneID" id="15803024"/>
<dbReference type="KEGG" id="beq:BEWA_054740"/>
<reference evidence="2 3" key="1">
    <citation type="journal article" date="2012" name="BMC Genomics">
        <title>Comparative genomic analysis and phylogenetic position of Theileria equi.</title>
        <authorList>
            <person name="Kappmeyer L.S."/>
            <person name="Thiagarajan M."/>
            <person name="Herndon D.R."/>
            <person name="Ramsay J.D."/>
            <person name="Caler E."/>
            <person name="Djikeng A."/>
            <person name="Gillespie J.J."/>
            <person name="Lau A.O."/>
            <person name="Roalson E.H."/>
            <person name="Silva J.C."/>
            <person name="Silva M.G."/>
            <person name="Suarez C.E."/>
            <person name="Ueti M.W."/>
            <person name="Nene V.M."/>
            <person name="Mealey R.H."/>
            <person name="Knowles D.P."/>
            <person name="Brayton K.A."/>
        </authorList>
    </citation>
    <scope>NUCLEOTIDE SEQUENCE [LARGE SCALE GENOMIC DNA]</scope>
    <source>
        <strain evidence="2 3">WA</strain>
    </source>
</reference>
<accession>L1LDA1</accession>
<keyword evidence="3" id="KW-1185">Reference proteome</keyword>
<dbReference type="VEuPathDB" id="PiroplasmaDB:BEWA_054740"/>
<organism evidence="2 3">
    <name type="scientific">Theileria equi strain WA</name>
    <dbReference type="NCBI Taxonomy" id="1537102"/>
    <lineage>
        <taxon>Eukaryota</taxon>
        <taxon>Sar</taxon>
        <taxon>Alveolata</taxon>
        <taxon>Apicomplexa</taxon>
        <taxon>Aconoidasida</taxon>
        <taxon>Piroplasmida</taxon>
        <taxon>Theileriidae</taxon>
        <taxon>Theileria</taxon>
    </lineage>
</organism>
<dbReference type="Proteomes" id="UP000031512">
    <property type="component" value="Unassembled WGS sequence"/>
</dbReference>
<evidence type="ECO:0000313" key="3">
    <source>
        <dbReference type="Proteomes" id="UP000031512"/>
    </source>
</evidence>
<proteinExistence type="predicted"/>
<feature type="compositionally biased region" description="Basic and acidic residues" evidence="1">
    <location>
        <begin position="319"/>
        <end position="342"/>
    </location>
</feature>
<comment type="caution">
    <text evidence="2">The sequence shown here is derived from an EMBL/GenBank/DDBJ whole genome shotgun (WGS) entry which is preliminary data.</text>
</comment>
<sequence length="516" mass="57774">MELNNMVYYWSHDDANFCPLFIRVKKHGGLGIVTIIMNTTREMIGLARIVNEECFKRVVALKLDHTSGTYAFNGEENSEINTDVRIQVTEQKGTPKDGYDKYTHNLVGGGGSMNIVCTRHKSKFINFKESVLGTTCFNAHIYYSKGDVGHDKPLILELGAGDTFYKLNGKEWVHDPNLKSLQCGSPSCHERINVASSEDSSYNYKNCKHSISGGSSRKISISSFTYKTTPQNGLPSVNEVTELLAFHYPLSVGTTYPLLIHYKVSDINKWYKKTKVDNTWEEVSHSDRPTDYSSEKEKKKIKKLLLDPHSPSVVLNIKNSDKSNKSDRTSGEYSNHDNDGNKIKVDAENFEVDDKERGTEQGATEYKKYKHTVEGKTHFKLSYLKHGGNRLDDIKSEEVLVELATYYWVGDTAFDNPLVVMLKVEKTPKAEYIYYGRSNDPGKTWQKIDRESENQEIGATELKVKLDELKAEYFPPSNIGEIVGGTVAGGIGTGGAGFGGYNAVHSLPVVVKTLPL</sequence>